<proteinExistence type="inferred from homology"/>
<evidence type="ECO:0000256" key="5">
    <source>
        <dbReference type="ARBA" id="ARBA00023002"/>
    </source>
</evidence>
<evidence type="ECO:0000256" key="3">
    <source>
        <dbReference type="ARBA" id="ARBA00022617"/>
    </source>
</evidence>
<feature type="region of interest" description="Disordered" evidence="10">
    <location>
        <begin position="1"/>
        <end position="20"/>
    </location>
</feature>
<comment type="cofactor">
    <cofactor evidence="1 8">
        <name>heme</name>
        <dbReference type="ChEBI" id="CHEBI:30413"/>
    </cofactor>
</comment>
<organism evidence="11 12">
    <name type="scientific">Dermatophagoides farinae</name>
    <name type="common">American house dust mite</name>
    <dbReference type="NCBI Taxonomy" id="6954"/>
    <lineage>
        <taxon>Eukaryota</taxon>
        <taxon>Metazoa</taxon>
        <taxon>Ecdysozoa</taxon>
        <taxon>Arthropoda</taxon>
        <taxon>Chelicerata</taxon>
        <taxon>Arachnida</taxon>
        <taxon>Acari</taxon>
        <taxon>Acariformes</taxon>
        <taxon>Sarcoptiformes</taxon>
        <taxon>Astigmata</taxon>
        <taxon>Psoroptidia</taxon>
        <taxon>Analgoidea</taxon>
        <taxon>Pyroglyphidae</taxon>
        <taxon>Dermatophagoidinae</taxon>
        <taxon>Dermatophagoides</taxon>
    </lineage>
</organism>
<evidence type="ECO:0000256" key="9">
    <source>
        <dbReference type="RuleBase" id="RU000461"/>
    </source>
</evidence>
<keyword evidence="4 8" id="KW-0479">Metal-binding</keyword>
<keyword evidence="6 8" id="KW-0408">Iron</keyword>
<reference evidence="11" key="2">
    <citation type="journal article" date="2022" name="Res Sq">
        <title>Comparative Genomics Reveals Insights into the Divergent Evolution of Astigmatic Mites and Household Pest Adaptations.</title>
        <authorList>
            <person name="Xiong Q."/>
            <person name="Wan A.T.-Y."/>
            <person name="Liu X.-Y."/>
            <person name="Fung C.S.-H."/>
            <person name="Xiao X."/>
            <person name="Malainual N."/>
            <person name="Hou J."/>
            <person name="Wang L."/>
            <person name="Wang M."/>
            <person name="Yang K."/>
            <person name="Cui Y."/>
            <person name="Leung E."/>
            <person name="Nong W."/>
            <person name="Shin S.-K."/>
            <person name="Au S."/>
            <person name="Jeong K.Y."/>
            <person name="Chew F.T."/>
            <person name="Hui J."/>
            <person name="Leung T.F."/>
            <person name="Tungtrongchitr A."/>
            <person name="Zhong N."/>
            <person name="Liu Z."/>
            <person name="Tsui S."/>
        </authorList>
    </citation>
    <scope>NUCLEOTIDE SEQUENCE</scope>
    <source>
        <strain evidence="11">Derf</strain>
        <tissue evidence="11">Whole organism</tissue>
    </source>
</reference>
<dbReference type="AlphaFoldDB" id="A0A922IG39"/>
<dbReference type="PRINTS" id="PR00463">
    <property type="entry name" value="EP450I"/>
</dbReference>
<evidence type="ECO:0000256" key="7">
    <source>
        <dbReference type="ARBA" id="ARBA00023033"/>
    </source>
</evidence>
<dbReference type="InterPro" id="IPR001128">
    <property type="entry name" value="Cyt_P450"/>
</dbReference>
<evidence type="ECO:0000256" key="8">
    <source>
        <dbReference type="PIRSR" id="PIRSR602401-1"/>
    </source>
</evidence>
<protein>
    <submittedName>
        <fullName evidence="11">Uncharacterized protein</fullName>
    </submittedName>
</protein>
<dbReference type="GO" id="GO:0020037">
    <property type="term" value="F:heme binding"/>
    <property type="evidence" value="ECO:0007669"/>
    <property type="project" value="InterPro"/>
</dbReference>
<evidence type="ECO:0000256" key="10">
    <source>
        <dbReference type="SAM" id="MobiDB-lite"/>
    </source>
</evidence>
<sequence>MSSIMKEDKNESNKVDTGEQQIKPFSMIPGPWPSLPFIGTGWYNLYCSLIGRYDLNKLHEIYIEKYRTYGPIFREEYQRRRPIVHIFDPADFETVFKYQGRCPIRPPSEFVSCFRRSRPDRYPNVGLANLNGDEWLDQRNKLAPAIMKLSTINENMLNQNEICNDFIEYLSNIKDPETNVVDNIQEATYRLALESICMLCLDTRIGAFQTTTTTKQQQQLPETTPSDAEILIESTKLLFDTFNKLYYGYPWWKLMKTSVYSDLERAESMIYDVASKHVQKAIDDQLNEISDRQTVLQTLLKTEQLSNEEIKLTIIDFIIGGIFTVSNTFAYLFYHLASNQRVQDKLYTEIQSVKDDNAFTDDFTPKHLAKMPYLKACVQECFRLNCPVPGIMRITIKPTILSGYEIPANTIVFSHLMATCRLPDYFQNPDQFLPERWLDPIEKSTIHPFSLLPFGYGNRMCLGKRFSESELYLSLARLIQAFQLNLIDSHEQQQQQLELKHAFIVIPAHPISLQLTPR</sequence>
<evidence type="ECO:0000313" key="12">
    <source>
        <dbReference type="Proteomes" id="UP000790347"/>
    </source>
</evidence>
<dbReference type="InterPro" id="IPR036396">
    <property type="entry name" value="Cyt_P450_sf"/>
</dbReference>
<dbReference type="EMBL" id="ASGP02000001">
    <property type="protein sequence ID" value="KAH9530106.1"/>
    <property type="molecule type" value="Genomic_DNA"/>
</dbReference>
<feature type="compositionally biased region" description="Basic and acidic residues" evidence="10">
    <location>
        <begin position="1"/>
        <end position="17"/>
    </location>
</feature>
<evidence type="ECO:0000256" key="6">
    <source>
        <dbReference type="ARBA" id="ARBA00023004"/>
    </source>
</evidence>
<dbReference type="FunFam" id="1.10.630.10:FF:000006">
    <property type="entry name" value="Cytochrome P450 302a1, mitochondrial"/>
    <property type="match status" value="1"/>
</dbReference>
<keyword evidence="5 9" id="KW-0560">Oxidoreductase</keyword>
<name>A0A922IG39_DERFA</name>
<dbReference type="PANTHER" id="PTHR24279">
    <property type="entry name" value="CYTOCHROME P450"/>
    <property type="match status" value="1"/>
</dbReference>
<keyword evidence="12" id="KW-1185">Reference proteome</keyword>
<dbReference type="InterPro" id="IPR002401">
    <property type="entry name" value="Cyt_P450_E_grp-I"/>
</dbReference>
<dbReference type="CDD" id="cd11054">
    <property type="entry name" value="CYP24A1-like"/>
    <property type="match status" value="1"/>
</dbReference>
<dbReference type="Pfam" id="PF00067">
    <property type="entry name" value="p450"/>
    <property type="match status" value="1"/>
</dbReference>
<dbReference type="GO" id="GO:0004497">
    <property type="term" value="F:monooxygenase activity"/>
    <property type="evidence" value="ECO:0007669"/>
    <property type="project" value="UniProtKB-KW"/>
</dbReference>
<dbReference type="InterPro" id="IPR050479">
    <property type="entry name" value="CYP11_CYP27_families"/>
</dbReference>
<dbReference type="Proteomes" id="UP000790347">
    <property type="component" value="Unassembled WGS sequence"/>
</dbReference>
<dbReference type="InterPro" id="IPR017972">
    <property type="entry name" value="Cyt_P450_CS"/>
</dbReference>
<reference evidence="11" key="1">
    <citation type="submission" date="2013-05" db="EMBL/GenBank/DDBJ databases">
        <authorList>
            <person name="Yim A.K.Y."/>
            <person name="Chan T.F."/>
            <person name="Ji K.M."/>
            <person name="Liu X.Y."/>
            <person name="Zhou J.W."/>
            <person name="Li R.Q."/>
            <person name="Yang K.Y."/>
            <person name="Li J."/>
            <person name="Li M."/>
            <person name="Law P.T.W."/>
            <person name="Wu Y.L."/>
            <person name="Cai Z.L."/>
            <person name="Qin H."/>
            <person name="Bao Y."/>
            <person name="Leung R.K.K."/>
            <person name="Ng P.K.S."/>
            <person name="Zou J."/>
            <person name="Zhong X.J."/>
            <person name="Ran P.X."/>
            <person name="Zhong N.S."/>
            <person name="Liu Z.G."/>
            <person name="Tsui S.K.W."/>
        </authorList>
    </citation>
    <scope>NUCLEOTIDE SEQUENCE</scope>
    <source>
        <strain evidence="11">Derf</strain>
        <tissue evidence="11">Whole organism</tissue>
    </source>
</reference>
<evidence type="ECO:0000256" key="2">
    <source>
        <dbReference type="ARBA" id="ARBA00010617"/>
    </source>
</evidence>
<dbReference type="GO" id="GO:0016705">
    <property type="term" value="F:oxidoreductase activity, acting on paired donors, with incorporation or reduction of molecular oxygen"/>
    <property type="evidence" value="ECO:0007669"/>
    <property type="project" value="InterPro"/>
</dbReference>
<evidence type="ECO:0000256" key="4">
    <source>
        <dbReference type="ARBA" id="ARBA00022723"/>
    </source>
</evidence>
<keyword evidence="3 8" id="KW-0349">Heme</keyword>
<feature type="binding site" description="axial binding residue" evidence="8">
    <location>
        <position position="461"/>
    </location>
    <ligand>
        <name>heme</name>
        <dbReference type="ChEBI" id="CHEBI:30413"/>
    </ligand>
    <ligandPart>
        <name>Fe</name>
        <dbReference type="ChEBI" id="CHEBI:18248"/>
    </ligandPart>
</feature>
<accession>A0A922IG39</accession>
<comment type="caution">
    <text evidence="11">The sequence shown here is derived from an EMBL/GenBank/DDBJ whole genome shotgun (WGS) entry which is preliminary data.</text>
</comment>
<dbReference type="GO" id="GO:0005506">
    <property type="term" value="F:iron ion binding"/>
    <property type="evidence" value="ECO:0007669"/>
    <property type="project" value="InterPro"/>
</dbReference>
<dbReference type="PROSITE" id="PS00086">
    <property type="entry name" value="CYTOCHROME_P450"/>
    <property type="match status" value="1"/>
</dbReference>
<gene>
    <name evidence="11" type="ORF">DERF_003940</name>
</gene>
<dbReference type="PRINTS" id="PR00385">
    <property type="entry name" value="P450"/>
</dbReference>
<dbReference type="SUPFAM" id="SSF48264">
    <property type="entry name" value="Cytochrome P450"/>
    <property type="match status" value="1"/>
</dbReference>
<evidence type="ECO:0000313" key="11">
    <source>
        <dbReference type="EMBL" id="KAH9530106.1"/>
    </source>
</evidence>
<comment type="similarity">
    <text evidence="2 9">Belongs to the cytochrome P450 family.</text>
</comment>
<dbReference type="PANTHER" id="PTHR24279:SF120">
    <property type="entry name" value="CYTOCHROME P450"/>
    <property type="match status" value="1"/>
</dbReference>
<evidence type="ECO:0000256" key="1">
    <source>
        <dbReference type="ARBA" id="ARBA00001971"/>
    </source>
</evidence>
<dbReference type="Gene3D" id="1.10.630.10">
    <property type="entry name" value="Cytochrome P450"/>
    <property type="match status" value="1"/>
</dbReference>
<keyword evidence="7 9" id="KW-0503">Monooxygenase</keyword>